<gene>
    <name evidence="1" type="ORF">G4L40_10455</name>
</gene>
<comment type="caution">
    <text evidence="1">The sequence shown here is derived from an EMBL/GenBank/DDBJ whole genome shotgun (WGS) entry which is preliminary data.</text>
</comment>
<dbReference type="RefSeq" id="WP_166237146.1">
    <property type="nucleotide sequence ID" value="NZ_JAAJBV010000007.1"/>
</dbReference>
<evidence type="ECO:0000313" key="2">
    <source>
        <dbReference type="Proteomes" id="UP000761423"/>
    </source>
</evidence>
<reference evidence="1 2" key="1">
    <citation type="submission" date="2020-02" db="EMBL/GenBank/DDBJ databases">
        <authorList>
            <person name="Chen W.-M."/>
        </authorList>
    </citation>
    <scope>NUCLEOTIDE SEQUENCE [LARGE SCALE GENOMIC DNA]</scope>
    <source>
        <strain evidence="1 2">TWA-26</strain>
    </source>
</reference>
<sequence>MKFLTYILFFYLMTLNTLPSVRAIKMLVSSECGISCNGSETSGCEKGKIIMSLNFSPIQFVAEISLKEFNSTPEFYSEKQKSNYEKIFIPKYQHSIWHPPKFFV</sequence>
<dbReference type="Proteomes" id="UP000761423">
    <property type="component" value="Unassembled WGS sequence"/>
</dbReference>
<name>A0ABX0III9_9FLAO</name>
<dbReference type="EMBL" id="JAAJBV010000007">
    <property type="protein sequence ID" value="NHM05125.1"/>
    <property type="molecule type" value="Genomic_DNA"/>
</dbReference>
<organism evidence="1 2">
    <name type="scientific">Flavobacterium celericrescens</name>
    <dbReference type="NCBI Taxonomy" id="2709780"/>
    <lineage>
        <taxon>Bacteria</taxon>
        <taxon>Pseudomonadati</taxon>
        <taxon>Bacteroidota</taxon>
        <taxon>Flavobacteriia</taxon>
        <taxon>Flavobacteriales</taxon>
        <taxon>Flavobacteriaceae</taxon>
        <taxon>Flavobacterium</taxon>
    </lineage>
</organism>
<protein>
    <submittedName>
        <fullName evidence="1">Uncharacterized protein</fullName>
    </submittedName>
</protein>
<keyword evidence="2" id="KW-1185">Reference proteome</keyword>
<proteinExistence type="predicted"/>
<evidence type="ECO:0000313" key="1">
    <source>
        <dbReference type="EMBL" id="NHM05125.1"/>
    </source>
</evidence>
<accession>A0ABX0III9</accession>